<dbReference type="SUPFAM" id="SSF58104">
    <property type="entry name" value="Methyl-accepting chemotaxis protein (MCP) signaling domain"/>
    <property type="match status" value="1"/>
</dbReference>
<comment type="caution">
    <text evidence="13">The sequence shown here is derived from an EMBL/GenBank/DDBJ whole genome shotgun (WGS) entry which is preliminary data.</text>
</comment>
<dbReference type="Gene3D" id="1.10.287.950">
    <property type="entry name" value="Methyl-accepting chemotaxis protein"/>
    <property type="match status" value="1"/>
</dbReference>
<evidence type="ECO:0000256" key="6">
    <source>
        <dbReference type="ARBA" id="ARBA00023136"/>
    </source>
</evidence>
<comment type="similarity">
    <text evidence="8">Belongs to the methyl-accepting chemotaxis (MCP) protein family.</text>
</comment>
<evidence type="ECO:0000256" key="7">
    <source>
        <dbReference type="ARBA" id="ARBA00023224"/>
    </source>
</evidence>
<evidence type="ECO:0000259" key="11">
    <source>
        <dbReference type="PROSITE" id="PS50111"/>
    </source>
</evidence>
<evidence type="ECO:0000259" key="12">
    <source>
        <dbReference type="PROSITE" id="PS50885"/>
    </source>
</evidence>
<evidence type="ECO:0000313" key="14">
    <source>
        <dbReference type="Proteomes" id="UP000615455"/>
    </source>
</evidence>
<evidence type="ECO:0000256" key="5">
    <source>
        <dbReference type="ARBA" id="ARBA00022989"/>
    </source>
</evidence>
<evidence type="ECO:0000313" key="13">
    <source>
        <dbReference type="EMBL" id="GFZ85681.1"/>
    </source>
</evidence>
<dbReference type="PANTHER" id="PTHR32089">
    <property type="entry name" value="METHYL-ACCEPTING CHEMOTAXIS PROTEIN MCPB"/>
    <property type="match status" value="1"/>
</dbReference>
<feature type="transmembrane region" description="Helical" evidence="10">
    <location>
        <begin position="347"/>
        <end position="370"/>
    </location>
</feature>
<evidence type="ECO:0000256" key="8">
    <source>
        <dbReference type="ARBA" id="ARBA00029447"/>
    </source>
</evidence>
<dbReference type="Gene3D" id="3.30.450.20">
    <property type="entry name" value="PAS domain"/>
    <property type="match status" value="1"/>
</dbReference>
<dbReference type="PANTHER" id="PTHR32089:SF112">
    <property type="entry name" value="LYSOZYME-LIKE PROTEIN-RELATED"/>
    <property type="match status" value="1"/>
</dbReference>
<dbReference type="InterPro" id="IPR004089">
    <property type="entry name" value="MCPsignal_dom"/>
</dbReference>
<evidence type="ECO:0000256" key="3">
    <source>
        <dbReference type="ARBA" id="ARBA00022500"/>
    </source>
</evidence>
<dbReference type="Pfam" id="PF00015">
    <property type="entry name" value="MCPsignal"/>
    <property type="match status" value="1"/>
</dbReference>
<feature type="transmembrane region" description="Helical" evidence="10">
    <location>
        <begin position="66"/>
        <end position="88"/>
    </location>
</feature>
<accession>A0ABQ1ETE0</accession>
<protein>
    <submittedName>
        <fullName evidence="13">Methyl-accepting chemotaxis protein</fullName>
    </submittedName>
</protein>
<evidence type="ECO:0000256" key="2">
    <source>
        <dbReference type="ARBA" id="ARBA00022475"/>
    </source>
</evidence>
<dbReference type="SMART" id="SM00283">
    <property type="entry name" value="MA"/>
    <property type="match status" value="1"/>
</dbReference>
<name>A0ABQ1ETE0_9BACL</name>
<dbReference type="Pfam" id="PF02743">
    <property type="entry name" value="dCache_1"/>
    <property type="match status" value="1"/>
</dbReference>
<feature type="domain" description="Methyl-accepting transducer" evidence="11">
    <location>
        <begin position="442"/>
        <end position="692"/>
    </location>
</feature>
<dbReference type="PROSITE" id="PS50111">
    <property type="entry name" value="CHEMOTAXIS_TRANSDUC_2"/>
    <property type="match status" value="1"/>
</dbReference>
<evidence type="ECO:0000256" key="1">
    <source>
        <dbReference type="ARBA" id="ARBA00004651"/>
    </source>
</evidence>
<keyword evidence="14" id="KW-1185">Reference proteome</keyword>
<gene>
    <name evidence="13" type="ORF">GCM10008018_34610</name>
</gene>
<dbReference type="Proteomes" id="UP000615455">
    <property type="component" value="Unassembled WGS sequence"/>
</dbReference>
<keyword evidence="3" id="KW-0145">Chemotaxis</keyword>
<comment type="subcellular location">
    <subcellularLocation>
        <location evidence="1">Cell membrane</location>
        <topology evidence="1">Multi-pass membrane protein</topology>
    </subcellularLocation>
</comment>
<keyword evidence="7 9" id="KW-0807">Transducer</keyword>
<feature type="domain" description="HAMP" evidence="12">
    <location>
        <begin position="371"/>
        <end position="423"/>
    </location>
</feature>
<dbReference type="PROSITE" id="PS50885">
    <property type="entry name" value="HAMP"/>
    <property type="match status" value="1"/>
</dbReference>
<keyword evidence="6 10" id="KW-0472">Membrane</keyword>
<organism evidence="13 14">
    <name type="scientific">Paenibacillus marchantiophytorum</name>
    <dbReference type="NCBI Taxonomy" id="1619310"/>
    <lineage>
        <taxon>Bacteria</taxon>
        <taxon>Bacillati</taxon>
        <taxon>Bacillota</taxon>
        <taxon>Bacilli</taxon>
        <taxon>Bacillales</taxon>
        <taxon>Paenibacillaceae</taxon>
        <taxon>Paenibacillus</taxon>
    </lineage>
</organism>
<evidence type="ECO:0000256" key="4">
    <source>
        <dbReference type="ARBA" id="ARBA00022692"/>
    </source>
</evidence>
<proteinExistence type="inferred from homology"/>
<dbReference type="InterPro" id="IPR003660">
    <property type="entry name" value="HAMP_dom"/>
</dbReference>
<keyword evidence="5 10" id="KW-1133">Transmembrane helix</keyword>
<dbReference type="CDD" id="cd06225">
    <property type="entry name" value="HAMP"/>
    <property type="match status" value="1"/>
</dbReference>
<dbReference type="SMART" id="SM00304">
    <property type="entry name" value="HAMP"/>
    <property type="match status" value="1"/>
</dbReference>
<dbReference type="EMBL" id="BMHE01000017">
    <property type="protein sequence ID" value="GFZ85681.1"/>
    <property type="molecule type" value="Genomic_DNA"/>
</dbReference>
<dbReference type="Pfam" id="PF00672">
    <property type="entry name" value="HAMP"/>
    <property type="match status" value="1"/>
</dbReference>
<evidence type="ECO:0000256" key="10">
    <source>
        <dbReference type="SAM" id="Phobius"/>
    </source>
</evidence>
<reference evidence="14" key="1">
    <citation type="journal article" date="2019" name="Int. J. Syst. Evol. Microbiol.">
        <title>The Global Catalogue of Microorganisms (GCM) 10K type strain sequencing project: providing services to taxonomists for standard genome sequencing and annotation.</title>
        <authorList>
            <consortium name="The Broad Institute Genomics Platform"/>
            <consortium name="The Broad Institute Genome Sequencing Center for Infectious Disease"/>
            <person name="Wu L."/>
            <person name="Ma J."/>
        </authorList>
    </citation>
    <scope>NUCLEOTIDE SEQUENCE [LARGE SCALE GENOMIC DNA]</scope>
    <source>
        <strain evidence="14">CGMCC 1.15043</strain>
    </source>
</reference>
<keyword evidence="2" id="KW-1003">Cell membrane</keyword>
<sequence>MNNKLQSILAFLNKALQSLAKAIQNVPWGRMVGVAGKTSKQMGTVAFKELRQVKMENPVKSVGMKLFLMFFASILFFVLIVGMISYSISKSVIKNKVSESSLQTVTQAGQKLDFLYQTFDDVSLQIMLNKELQDLLDKIPKLDTSSYESLEVIRQLTEKLNVVTFSNKSIKTLHLYRPDGKLIVITGAGGSSLSDNTGSTDWFKKIVDAGGKVAWLDSKSKGYSSSSANTFAVGRVMRNTLTNSTSGILVLELNADILAKELNGISLGDDSAVAITNHENKNIAAKNLTDIEKESAIQLSKEQLEEEHGSFITKDDHLVAYYKSSISGWNLVGDIPVSSLVKDAKKIFNYTLLIALFAAIAAVMIGLFVARMIGRPLVNLRNLMQQGAKGKLTVRANYKTQDEIGQLGASFDVMMQQITNLVSQTSASAQSVFETAQELTNSSKVTATAAREIAVATDEISNGAGGLATESERGNELTYHIGIQMKQVIEANLEMGTAAADVQSSSEQGTKYMSELISKTNLTEEMIRSMADKVDNLKDSTRSIRKILDLLNNMTKQTNILSLNATIEAARAGAAGKGFMVVADEIRKLADQSRQSIDVVGQITETIQKEIDETVKVLSTATPIFQEQILAVKEADIIFKQVTNHMGGFIEQLSTVSDSISTLEQSQVVLSDAMTNVSAVAEESLATSEEVASLSSEQLSISDGLVKLSDKLDLLSKSLNDTLSKFEV</sequence>
<dbReference type="InterPro" id="IPR033479">
    <property type="entry name" value="dCache_1"/>
</dbReference>
<evidence type="ECO:0000256" key="9">
    <source>
        <dbReference type="PROSITE-ProRule" id="PRU00284"/>
    </source>
</evidence>
<keyword evidence="4 10" id="KW-0812">Transmembrane</keyword>
<dbReference type="Gene3D" id="6.10.340.10">
    <property type="match status" value="1"/>
</dbReference>